<dbReference type="GO" id="GO:0032259">
    <property type="term" value="P:methylation"/>
    <property type="evidence" value="ECO:0007669"/>
    <property type="project" value="UniProtKB-KW"/>
</dbReference>
<keyword evidence="2" id="KW-0808">Transferase</keyword>
<name>A0A142V7S4_9CHLR</name>
<dbReference type="EMBL" id="CP011127">
    <property type="protein sequence ID" value="AMU85873.1"/>
    <property type="molecule type" value="Genomic_DNA"/>
</dbReference>
<dbReference type="Pfam" id="PF08241">
    <property type="entry name" value="Methyltransf_11"/>
    <property type="match status" value="1"/>
</dbReference>
<organism evidence="2 3">
    <name type="scientific">Dehalococcoides mccartyi</name>
    <dbReference type="NCBI Taxonomy" id="61435"/>
    <lineage>
        <taxon>Bacteria</taxon>
        <taxon>Bacillati</taxon>
        <taxon>Chloroflexota</taxon>
        <taxon>Dehalococcoidia</taxon>
        <taxon>Dehalococcoidales</taxon>
        <taxon>Dehalococcoidaceae</taxon>
        <taxon>Dehalococcoides</taxon>
    </lineage>
</organism>
<protein>
    <submittedName>
        <fullName evidence="2">SAM dependent methyltransferase, UbiE family</fullName>
    </submittedName>
</protein>
<feature type="domain" description="Methyltransferase type 11" evidence="1">
    <location>
        <begin position="34"/>
        <end position="132"/>
    </location>
</feature>
<dbReference type="OrthoDB" id="9808140at2"/>
<dbReference type="AlphaFoldDB" id="A0A142V7S4"/>
<sequence length="202" mass="22391">MLEINYSTAIDPFLRNIRSFIPDFGGIKPGERVLDVCSGSGAQVGEYRKRGILGFGLDLSPDMLSLSRRLYDPALPSDSYFTEADARHLPFADASFDYTSTTLALHDKPAQTCLEILAEMKRVVKPEGYILIADYTCPLPASFPGWIIRTIERLAGGEHYRNFRHYLKHGGVPALFEELGIKPEGTQTTSYGLITVTKAKVS</sequence>
<evidence type="ECO:0000259" key="1">
    <source>
        <dbReference type="Pfam" id="PF08241"/>
    </source>
</evidence>
<evidence type="ECO:0000313" key="3">
    <source>
        <dbReference type="Proteomes" id="UP000076394"/>
    </source>
</evidence>
<dbReference type="InterPro" id="IPR029063">
    <property type="entry name" value="SAM-dependent_MTases_sf"/>
</dbReference>
<accession>A0A142V7S4</accession>
<evidence type="ECO:0000313" key="2">
    <source>
        <dbReference type="EMBL" id="AMU85873.1"/>
    </source>
</evidence>
<dbReference type="InterPro" id="IPR013216">
    <property type="entry name" value="Methyltransf_11"/>
</dbReference>
<dbReference type="PANTHER" id="PTHR43591:SF24">
    <property type="entry name" value="2-METHOXY-6-POLYPRENYL-1,4-BENZOQUINOL METHYLASE, MITOCHONDRIAL"/>
    <property type="match status" value="1"/>
</dbReference>
<dbReference type="Gene3D" id="3.40.50.150">
    <property type="entry name" value="Vaccinia Virus protein VP39"/>
    <property type="match status" value="1"/>
</dbReference>
<dbReference type="SUPFAM" id="SSF53335">
    <property type="entry name" value="S-adenosyl-L-methionine-dependent methyltransferases"/>
    <property type="match status" value="1"/>
</dbReference>
<gene>
    <name evidence="2" type="ORF">Dm11a5_0041</name>
</gene>
<proteinExistence type="predicted"/>
<dbReference type="PANTHER" id="PTHR43591">
    <property type="entry name" value="METHYLTRANSFERASE"/>
    <property type="match status" value="1"/>
</dbReference>
<dbReference type="PATRIC" id="fig|61435.13.peg.41"/>
<keyword evidence="2" id="KW-0489">Methyltransferase</keyword>
<dbReference type="GO" id="GO:0008757">
    <property type="term" value="F:S-adenosylmethionine-dependent methyltransferase activity"/>
    <property type="evidence" value="ECO:0007669"/>
    <property type="project" value="InterPro"/>
</dbReference>
<dbReference type="Proteomes" id="UP000076394">
    <property type="component" value="Chromosome"/>
</dbReference>
<dbReference type="CDD" id="cd02440">
    <property type="entry name" value="AdoMet_MTases"/>
    <property type="match status" value="1"/>
</dbReference>
<dbReference type="RefSeq" id="WP_011308677.1">
    <property type="nucleotide sequence ID" value="NZ_AP024514.1"/>
</dbReference>
<reference evidence="2 3" key="1">
    <citation type="submission" date="2015-03" db="EMBL/GenBank/DDBJ databases">
        <title>Genomic characterization of Dehalococcoides mccartyi strain 11a5, an unusal plasmid-containing chloroethene dechlorinator.</title>
        <authorList>
            <person name="Zhao S."/>
            <person name="Ding C."/>
            <person name="He J."/>
        </authorList>
    </citation>
    <scope>NUCLEOTIDE SEQUENCE [LARGE SCALE GENOMIC DNA]</scope>
    <source>
        <strain evidence="2 3">11a5</strain>
    </source>
</reference>